<dbReference type="Gene3D" id="1.10.3820.10">
    <property type="entry name" value="Di-heme elbow motif domain"/>
    <property type="match status" value="1"/>
</dbReference>
<dbReference type="RefSeq" id="WP_338237927.1">
    <property type="nucleotide sequence ID" value="NZ_BQKE01000002.1"/>
</dbReference>
<dbReference type="InterPro" id="IPR038266">
    <property type="entry name" value="NapC/NirT_cytc_sf"/>
</dbReference>
<proteinExistence type="predicted"/>
<keyword evidence="7" id="KW-1133">Transmembrane helix</keyword>
<dbReference type="PANTHER" id="PTHR30333:SF4">
    <property type="entry name" value="CYTOCHROME C FAMILY PROTEIN"/>
    <property type="match status" value="1"/>
</dbReference>
<reference evidence="8 9" key="1">
    <citation type="submission" date="2021-12" db="EMBL/GenBank/DDBJ databases">
        <title>Genome sequencing of bacteria with rrn-lacking chromosome and rrn-plasmid.</title>
        <authorList>
            <person name="Anda M."/>
            <person name="Iwasaki W."/>
        </authorList>
    </citation>
    <scope>NUCLEOTIDE SEQUENCE [LARGE SCALE GENOMIC DNA]</scope>
    <source>
        <strain evidence="8 9">NBRC 15940</strain>
    </source>
</reference>
<organism evidence="8 9">
    <name type="scientific">Persicobacter diffluens</name>
    <dbReference type="NCBI Taxonomy" id="981"/>
    <lineage>
        <taxon>Bacteria</taxon>
        <taxon>Pseudomonadati</taxon>
        <taxon>Bacteroidota</taxon>
        <taxon>Cytophagia</taxon>
        <taxon>Cytophagales</taxon>
        <taxon>Persicobacteraceae</taxon>
        <taxon>Persicobacter</taxon>
    </lineage>
</organism>
<dbReference type="InterPro" id="IPR051174">
    <property type="entry name" value="Cytochrome_c-type_ET"/>
</dbReference>
<keyword evidence="3" id="KW-0479">Metal-binding</keyword>
<comment type="caution">
    <text evidence="8">The sequence shown here is derived from an EMBL/GenBank/DDBJ whole genome shotgun (WGS) entry which is preliminary data.</text>
</comment>
<evidence type="ECO:0000256" key="6">
    <source>
        <dbReference type="SAM" id="MobiDB-lite"/>
    </source>
</evidence>
<feature type="region of interest" description="Disordered" evidence="6">
    <location>
        <begin position="186"/>
        <end position="207"/>
    </location>
</feature>
<keyword evidence="9" id="KW-1185">Reference proteome</keyword>
<keyword evidence="1" id="KW-0813">Transport</keyword>
<protein>
    <recommendedName>
        <fullName evidence="10">NapC/NirT cytochrome c N-terminal domain-containing protein</fullName>
    </recommendedName>
</protein>
<evidence type="ECO:0000256" key="2">
    <source>
        <dbReference type="ARBA" id="ARBA00022617"/>
    </source>
</evidence>
<sequence>MEGILKILAILVLIAEVILFYRLRKNRNRMTQTVRITVLFAIILIPIASIVFANYHVFVGMKETKSCVGCHVMAPMGNDLVDPQSQTLAARHFKNGWIQQEACYSCHEDYGFTGTIKGKLDGYRHLMRYMTNTYHEPIRYRGEFNNQNCLNCHNGTEKFHAVQEHIPVLENIANTNSISCMNCHGRAHPEPSKRTPGHPEYERLDKSPKEIARIREHLEEY</sequence>
<evidence type="ECO:0000256" key="3">
    <source>
        <dbReference type="ARBA" id="ARBA00022723"/>
    </source>
</evidence>
<evidence type="ECO:0008006" key="10">
    <source>
        <dbReference type="Google" id="ProtNLM"/>
    </source>
</evidence>
<feature type="transmembrane region" description="Helical" evidence="7">
    <location>
        <begin position="6"/>
        <end position="24"/>
    </location>
</feature>
<dbReference type="GO" id="GO:0046872">
    <property type="term" value="F:metal ion binding"/>
    <property type="evidence" value="ECO:0007669"/>
    <property type="project" value="UniProtKB-KW"/>
</dbReference>
<evidence type="ECO:0000313" key="9">
    <source>
        <dbReference type="Proteomes" id="UP001310022"/>
    </source>
</evidence>
<evidence type="ECO:0000256" key="1">
    <source>
        <dbReference type="ARBA" id="ARBA00022448"/>
    </source>
</evidence>
<dbReference type="Proteomes" id="UP001310022">
    <property type="component" value="Unassembled WGS sequence"/>
</dbReference>
<dbReference type="InterPro" id="IPR036280">
    <property type="entry name" value="Multihaem_cyt_sf"/>
</dbReference>
<accession>A0AAN5ALB9</accession>
<dbReference type="AlphaFoldDB" id="A0AAN5ALB9"/>
<evidence type="ECO:0000256" key="7">
    <source>
        <dbReference type="SAM" id="Phobius"/>
    </source>
</evidence>
<dbReference type="PANTHER" id="PTHR30333">
    <property type="entry name" value="CYTOCHROME C-TYPE PROTEIN"/>
    <property type="match status" value="1"/>
</dbReference>
<feature type="transmembrane region" description="Helical" evidence="7">
    <location>
        <begin position="36"/>
        <end position="58"/>
    </location>
</feature>
<gene>
    <name evidence="8" type="ORF">PEDI_32340</name>
</gene>
<keyword evidence="4" id="KW-0249">Electron transport</keyword>
<feature type="compositionally biased region" description="Basic and acidic residues" evidence="6">
    <location>
        <begin position="187"/>
        <end position="207"/>
    </location>
</feature>
<keyword evidence="7" id="KW-0812">Transmembrane</keyword>
<keyword evidence="5" id="KW-0408">Iron</keyword>
<dbReference type="SUPFAM" id="SSF48695">
    <property type="entry name" value="Multiheme cytochromes"/>
    <property type="match status" value="1"/>
</dbReference>
<evidence type="ECO:0000256" key="5">
    <source>
        <dbReference type="ARBA" id="ARBA00023004"/>
    </source>
</evidence>
<name>A0AAN5ALB9_9BACT</name>
<keyword evidence="7" id="KW-0472">Membrane</keyword>
<keyword evidence="2" id="KW-0349">Heme</keyword>
<evidence type="ECO:0000313" key="8">
    <source>
        <dbReference type="EMBL" id="GJM62682.1"/>
    </source>
</evidence>
<evidence type="ECO:0000256" key="4">
    <source>
        <dbReference type="ARBA" id="ARBA00022982"/>
    </source>
</evidence>
<dbReference type="EMBL" id="BQKE01000002">
    <property type="protein sequence ID" value="GJM62682.1"/>
    <property type="molecule type" value="Genomic_DNA"/>
</dbReference>